<accession>A0ABT7MP77</accession>
<keyword evidence="3" id="KW-1185">Reference proteome</keyword>
<sequence>MSEQDKKREQEEQEKLKRDQPDISHEEDSKGDHSDLEKTDEDEQA</sequence>
<evidence type="ECO:0000256" key="1">
    <source>
        <dbReference type="SAM" id="MobiDB-lite"/>
    </source>
</evidence>
<dbReference type="RefSeq" id="WP_214715087.1">
    <property type="nucleotide sequence ID" value="NZ_CP183077.1"/>
</dbReference>
<gene>
    <name evidence="2" type="ORF">QR695_08320</name>
</gene>
<feature type="compositionally biased region" description="Basic and acidic residues" evidence="1">
    <location>
        <begin position="1"/>
        <end position="37"/>
    </location>
</feature>
<reference evidence="2 3" key="1">
    <citation type="submission" date="2023-06" db="EMBL/GenBank/DDBJ databases">
        <title>Influencing factors and mechanism of Cr(VI) reduction by facultative anaerobic Exiguobacterium sp. PY14.</title>
        <authorList>
            <person name="Zou L."/>
        </authorList>
    </citation>
    <scope>NUCLEOTIDE SEQUENCE [LARGE SCALE GENOMIC DNA]</scope>
    <source>
        <strain evidence="2 3">PY14</strain>
    </source>
</reference>
<evidence type="ECO:0000313" key="3">
    <source>
        <dbReference type="Proteomes" id="UP001230807"/>
    </source>
</evidence>
<evidence type="ECO:0008006" key="4">
    <source>
        <dbReference type="Google" id="ProtNLM"/>
    </source>
</evidence>
<evidence type="ECO:0000313" key="2">
    <source>
        <dbReference type="EMBL" id="MDL5377014.1"/>
    </source>
</evidence>
<feature type="region of interest" description="Disordered" evidence="1">
    <location>
        <begin position="1"/>
        <end position="45"/>
    </location>
</feature>
<comment type="caution">
    <text evidence="2">The sequence shown here is derived from an EMBL/GenBank/DDBJ whole genome shotgun (WGS) entry which is preliminary data.</text>
</comment>
<dbReference type="Proteomes" id="UP001230807">
    <property type="component" value="Unassembled WGS sequence"/>
</dbReference>
<organism evidence="2 3">
    <name type="scientific">Exiguobacterium mexicanum</name>
    <dbReference type="NCBI Taxonomy" id="340146"/>
    <lineage>
        <taxon>Bacteria</taxon>
        <taxon>Bacillati</taxon>
        <taxon>Bacillota</taxon>
        <taxon>Bacilli</taxon>
        <taxon>Bacillales</taxon>
        <taxon>Bacillales Family XII. Incertae Sedis</taxon>
        <taxon>Exiguobacterium</taxon>
    </lineage>
</organism>
<dbReference type="EMBL" id="JASWER010000005">
    <property type="protein sequence ID" value="MDL5377014.1"/>
    <property type="molecule type" value="Genomic_DNA"/>
</dbReference>
<name>A0ABT7MP77_9BACL</name>
<proteinExistence type="predicted"/>
<protein>
    <recommendedName>
        <fullName evidence="4">3-methyladenine DNA glycosylase</fullName>
    </recommendedName>
</protein>